<keyword evidence="1" id="KW-1133">Transmembrane helix</keyword>
<dbReference type="AlphaFoldDB" id="A0A8S1MV24"/>
<name>A0A8S1MV24_9CILI</name>
<keyword evidence="1" id="KW-0812">Transmembrane</keyword>
<gene>
    <name evidence="2" type="ORF">PSON_ATCC_30995.1.T0420293</name>
</gene>
<feature type="transmembrane region" description="Helical" evidence="1">
    <location>
        <begin position="74"/>
        <end position="95"/>
    </location>
</feature>
<evidence type="ECO:0000313" key="2">
    <source>
        <dbReference type="EMBL" id="CAD8081931.1"/>
    </source>
</evidence>
<protein>
    <submittedName>
        <fullName evidence="2">Uncharacterized protein</fullName>
    </submittedName>
</protein>
<dbReference type="Proteomes" id="UP000692954">
    <property type="component" value="Unassembled WGS sequence"/>
</dbReference>
<feature type="transmembrane region" description="Helical" evidence="1">
    <location>
        <begin position="50"/>
        <end position="68"/>
    </location>
</feature>
<evidence type="ECO:0000256" key="1">
    <source>
        <dbReference type="SAM" id="Phobius"/>
    </source>
</evidence>
<comment type="caution">
    <text evidence="2">The sequence shown here is derived from an EMBL/GenBank/DDBJ whole genome shotgun (WGS) entry which is preliminary data.</text>
</comment>
<feature type="transmembrane region" description="Helical" evidence="1">
    <location>
        <begin position="107"/>
        <end position="131"/>
    </location>
</feature>
<keyword evidence="1" id="KW-0472">Membrane</keyword>
<dbReference type="OrthoDB" id="308724at2759"/>
<organism evidence="2 3">
    <name type="scientific">Paramecium sonneborni</name>
    <dbReference type="NCBI Taxonomy" id="65129"/>
    <lineage>
        <taxon>Eukaryota</taxon>
        <taxon>Sar</taxon>
        <taxon>Alveolata</taxon>
        <taxon>Ciliophora</taxon>
        <taxon>Intramacronucleata</taxon>
        <taxon>Oligohymenophorea</taxon>
        <taxon>Peniculida</taxon>
        <taxon>Parameciidae</taxon>
        <taxon>Paramecium</taxon>
    </lineage>
</organism>
<feature type="transmembrane region" description="Helical" evidence="1">
    <location>
        <begin position="143"/>
        <end position="163"/>
    </location>
</feature>
<feature type="transmembrane region" description="Helical" evidence="1">
    <location>
        <begin position="17"/>
        <end position="38"/>
    </location>
</feature>
<evidence type="ECO:0000313" key="3">
    <source>
        <dbReference type="Proteomes" id="UP000692954"/>
    </source>
</evidence>
<reference evidence="2" key="1">
    <citation type="submission" date="2021-01" db="EMBL/GenBank/DDBJ databases">
        <authorList>
            <consortium name="Genoscope - CEA"/>
            <person name="William W."/>
        </authorList>
    </citation>
    <scope>NUCLEOTIDE SEQUENCE</scope>
</reference>
<feature type="transmembrane region" description="Helical" evidence="1">
    <location>
        <begin position="196"/>
        <end position="217"/>
    </location>
</feature>
<accession>A0A8S1MV24</accession>
<feature type="transmembrane region" description="Helical" evidence="1">
    <location>
        <begin position="237"/>
        <end position="262"/>
    </location>
</feature>
<sequence length="285" mass="33638">MKGAIECFSDFLLPECYLAWSLEIICLICLGIVTYFIIRKPCRKLMRNSTKIQILIMFSLIFYFIYNLRRIHRTYYFLEELFFSVYQACLIFYFGKKLVEGGAQRKNLLTIRLIFSILLILDFITFILSMIEANSKELMCKQISFTVFRSVSLITQIAFLIVAQKLHKKFQQNQQILLMDEQQTKQQKYHFIQLKILCYISFIGSIILLIVNFLYMISADCRIISHFGNEGQNFSDVLNIIIHAFVKIMTYFLPIILTLAIFKTKSKQEIHDDSILETEDFYIRG</sequence>
<proteinExistence type="predicted"/>
<keyword evidence="3" id="KW-1185">Reference proteome</keyword>
<dbReference type="EMBL" id="CAJJDN010000042">
    <property type="protein sequence ID" value="CAD8081931.1"/>
    <property type="molecule type" value="Genomic_DNA"/>
</dbReference>